<feature type="domain" description="PIN" evidence="1">
    <location>
        <begin position="3"/>
        <end position="110"/>
    </location>
</feature>
<sequence>MKLFLDTSVLLAACGSASGASRFLIRTSTSSSSTWELISSAYCAEETERNLAKIGRQAATVWTRQISPAVQFVSAGMALDKPLVFPKAKDRPVVIAALEVGADWLLTLDEHDLQKKLGREVYGVTIATPGEFLLEQRALGML</sequence>
<gene>
    <name evidence="2" type="ORF">K1X11_014270</name>
</gene>
<dbReference type="InterPro" id="IPR029060">
    <property type="entry name" value="PIN-like_dom_sf"/>
</dbReference>
<protein>
    <submittedName>
        <fullName evidence="2">PIN domain-containing protein</fullName>
    </submittedName>
</protein>
<keyword evidence="3" id="KW-1185">Reference proteome</keyword>
<dbReference type="InterPro" id="IPR002716">
    <property type="entry name" value="PIN_dom"/>
</dbReference>
<dbReference type="Proteomes" id="UP000738431">
    <property type="component" value="Chromosome"/>
</dbReference>
<reference evidence="2 3" key="2">
    <citation type="submission" date="2023-12" db="EMBL/GenBank/DDBJ databases">
        <title>Description of an unclassified Opitutus bacterium of Verrucomicrobiota.</title>
        <authorList>
            <person name="Zhang D.-F."/>
        </authorList>
    </citation>
    <scope>NUCLEOTIDE SEQUENCE [LARGE SCALE GENOMIC DNA]</scope>
    <source>
        <strain evidence="2 3">WL0086</strain>
    </source>
</reference>
<evidence type="ECO:0000313" key="3">
    <source>
        <dbReference type="Proteomes" id="UP000738431"/>
    </source>
</evidence>
<evidence type="ECO:0000313" key="2">
    <source>
        <dbReference type="EMBL" id="WRQ85975.1"/>
    </source>
</evidence>
<evidence type="ECO:0000259" key="1">
    <source>
        <dbReference type="Pfam" id="PF13470"/>
    </source>
</evidence>
<dbReference type="Pfam" id="PF13470">
    <property type="entry name" value="PIN_3"/>
    <property type="match status" value="1"/>
</dbReference>
<proteinExistence type="predicted"/>
<organism evidence="2 3">
    <name type="scientific">Actomonas aquatica</name>
    <dbReference type="NCBI Taxonomy" id="2866162"/>
    <lineage>
        <taxon>Bacteria</taxon>
        <taxon>Pseudomonadati</taxon>
        <taxon>Verrucomicrobiota</taxon>
        <taxon>Opitutia</taxon>
        <taxon>Opitutales</taxon>
        <taxon>Opitutaceae</taxon>
        <taxon>Actomonas</taxon>
    </lineage>
</organism>
<name>A0ABZ1C303_9BACT</name>
<dbReference type="SUPFAM" id="SSF88723">
    <property type="entry name" value="PIN domain-like"/>
    <property type="match status" value="1"/>
</dbReference>
<dbReference type="EMBL" id="CP139781">
    <property type="protein sequence ID" value="WRQ85975.1"/>
    <property type="molecule type" value="Genomic_DNA"/>
</dbReference>
<reference evidence="2 3" key="1">
    <citation type="submission" date="2021-08" db="EMBL/GenBank/DDBJ databases">
        <authorList>
            <person name="Zhang D."/>
            <person name="Zhang A."/>
            <person name="Wang L."/>
        </authorList>
    </citation>
    <scope>NUCLEOTIDE SEQUENCE [LARGE SCALE GENOMIC DNA]</scope>
    <source>
        <strain evidence="2 3">WL0086</strain>
    </source>
</reference>
<accession>A0ABZ1C303</accession>